<gene>
    <name evidence="1" type="ORF">NP7_07210</name>
</gene>
<evidence type="ECO:0000313" key="2">
    <source>
        <dbReference type="Proteomes" id="UP000229340"/>
    </source>
</evidence>
<proteinExistence type="predicted"/>
<protein>
    <submittedName>
        <fullName evidence="1">Uncharacterized protein</fullName>
    </submittedName>
</protein>
<name>A0A2D2LVK0_FAUOS</name>
<evidence type="ECO:0000313" key="1">
    <source>
        <dbReference type="EMBL" id="ATR79058.1"/>
    </source>
</evidence>
<sequence>MKYDFNNTIFNNLVATYPNCLENLDDIVFKDDNDMHVKQINFPNVFVLNLDIAEINRCQILACNRSRTMDLSFFVSDKTSLEIQLVELRFNYKNLSNLNRKVLDEKIIGSKNLLCNINFSFSNKFIFIFKKNLIQQARNRLNRMKPIVPSSYVIMDMIELKKEFFYPFLLRNSVFRQANNKFPIIFK</sequence>
<dbReference type="RefSeq" id="WP_100270284.1">
    <property type="nucleotide sequence ID" value="NZ_CP024443.1"/>
</dbReference>
<accession>A0A2D2LVK0</accession>
<reference evidence="2" key="1">
    <citation type="submission" date="2017-11" db="EMBL/GenBank/DDBJ databases">
        <title>Complete genome sequence of Moraxella osloensis NP7 isolated from human skin.</title>
        <authorList>
            <person name="Lee K."/>
            <person name="Lim J.Y."/>
            <person name="Hwang I."/>
        </authorList>
    </citation>
    <scope>NUCLEOTIDE SEQUENCE [LARGE SCALE GENOMIC DNA]</scope>
    <source>
        <strain evidence="2">NP7</strain>
    </source>
</reference>
<dbReference type="EMBL" id="CP024443">
    <property type="protein sequence ID" value="ATR79058.1"/>
    <property type="molecule type" value="Genomic_DNA"/>
</dbReference>
<dbReference type="Proteomes" id="UP000229340">
    <property type="component" value="Chromosome"/>
</dbReference>
<organism evidence="1 2">
    <name type="scientific">Faucicola osloensis</name>
    <name type="common">Moraxella osloensis</name>
    <dbReference type="NCBI Taxonomy" id="34062"/>
    <lineage>
        <taxon>Bacteria</taxon>
        <taxon>Pseudomonadati</taxon>
        <taxon>Pseudomonadota</taxon>
        <taxon>Gammaproteobacteria</taxon>
        <taxon>Moraxellales</taxon>
        <taxon>Moraxellaceae</taxon>
        <taxon>Faucicola</taxon>
    </lineage>
</organism>
<dbReference type="AlphaFoldDB" id="A0A2D2LVK0"/>